<keyword evidence="7" id="KW-0770">Synapse</keyword>
<feature type="compositionally biased region" description="Low complexity" evidence="13">
    <location>
        <begin position="445"/>
        <end position="459"/>
    </location>
</feature>
<dbReference type="PROSITE" id="PS50106">
    <property type="entry name" value="PDZ"/>
    <property type="match status" value="1"/>
</dbReference>
<evidence type="ECO:0000256" key="1">
    <source>
        <dbReference type="ARBA" id="ARBA00004245"/>
    </source>
</evidence>
<feature type="region of interest" description="Disordered" evidence="13">
    <location>
        <begin position="1187"/>
        <end position="1319"/>
    </location>
</feature>
<feature type="compositionally biased region" description="Polar residues" evidence="13">
    <location>
        <begin position="53"/>
        <end position="67"/>
    </location>
</feature>
<feature type="compositionally biased region" description="Acidic residues" evidence="13">
    <location>
        <begin position="873"/>
        <end position="912"/>
    </location>
</feature>
<evidence type="ECO:0000256" key="12">
    <source>
        <dbReference type="SAM" id="Coils"/>
    </source>
</evidence>
<keyword evidence="5" id="KW-0221">Differentiation</keyword>
<feature type="compositionally biased region" description="Basic and acidic residues" evidence="13">
    <location>
        <begin position="1447"/>
        <end position="1460"/>
    </location>
</feature>
<dbReference type="InterPro" id="IPR001660">
    <property type="entry name" value="SAM"/>
</dbReference>
<feature type="compositionally biased region" description="Basic and acidic residues" evidence="13">
    <location>
        <begin position="1250"/>
        <end position="1259"/>
    </location>
</feature>
<evidence type="ECO:0000313" key="16">
    <source>
        <dbReference type="EMBL" id="KAJ8320723.1"/>
    </source>
</evidence>
<comment type="subcellular location">
    <subcellularLocation>
        <location evidence="1">Cytoplasm</location>
        <location evidence="1">Cytoskeleton</location>
    </subcellularLocation>
    <subcellularLocation>
        <location evidence="11">Synapse</location>
    </subcellularLocation>
</comment>
<keyword evidence="9" id="KW-0009">Actin-binding</keyword>
<feature type="compositionally biased region" description="Basic and acidic residues" evidence="13">
    <location>
        <begin position="109"/>
        <end position="129"/>
    </location>
</feature>
<keyword evidence="6" id="KW-0524">Neurogenesis</keyword>
<feature type="compositionally biased region" description="Basic and acidic residues" evidence="13">
    <location>
        <begin position="827"/>
        <end position="843"/>
    </location>
</feature>
<dbReference type="InterPro" id="IPR013761">
    <property type="entry name" value="SAM/pointed_sf"/>
</dbReference>
<evidence type="ECO:0000256" key="11">
    <source>
        <dbReference type="ARBA" id="ARBA00034103"/>
    </source>
</evidence>
<keyword evidence="3" id="KW-0963">Cytoplasm</keyword>
<dbReference type="Proteomes" id="UP001217089">
    <property type="component" value="Unassembled WGS sequence"/>
</dbReference>
<organism evidence="16 17">
    <name type="scientific">Tegillarca granosa</name>
    <name type="common">Malaysian cockle</name>
    <name type="synonym">Anadara granosa</name>
    <dbReference type="NCBI Taxonomy" id="220873"/>
    <lineage>
        <taxon>Eukaryota</taxon>
        <taxon>Metazoa</taxon>
        <taxon>Spiralia</taxon>
        <taxon>Lophotrochozoa</taxon>
        <taxon>Mollusca</taxon>
        <taxon>Bivalvia</taxon>
        <taxon>Autobranchia</taxon>
        <taxon>Pteriomorphia</taxon>
        <taxon>Arcoida</taxon>
        <taxon>Arcoidea</taxon>
        <taxon>Arcidae</taxon>
        <taxon>Tegillarca</taxon>
    </lineage>
</organism>
<dbReference type="Gene3D" id="2.30.42.10">
    <property type="match status" value="2"/>
</dbReference>
<evidence type="ECO:0000259" key="15">
    <source>
        <dbReference type="PROSITE" id="PS50106"/>
    </source>
</evidence>
<keyword evidence="2" id="KW-0217">Developmental protein</keyword>
<dbReference type="InterPro" id="IPR040645">
    <property type="entry name" value="Neurabin-1/2_PDZ"/>
</dbReference>
<feature type="region of interest" description="Disordered" evidence="13">
    <location>
        <begin position="163"/>
        <end position="278"/>
    </location>
</feature>
<feature type="compositionally biased region" description="Basic and acidic residues" evidence="13">
    <location>
        <begin position="576"/>
        <end position="587"/>
    </location>
</feature>
<feature type="region of interest" description="Disordered" evidence="13">
    <location>
        <begin position="1447"/>
        <end position="1466"/>
    </location>
</feature>
<reference evidence="16 17" key="1">
    <citation type="submission" date="2022-12" db="EMBL/GenBank/DDBJ databases">
        <title>Chromosome-level genome of Tegillarca granosa.</title>
        <authorList>
            <person name="Kim J."/>
        </authorList>
    </citation>
    <scope>NUCLEOTIDE SEQUENCE [LARGE SCALE GENOMIC DNA]</scope>
    <source>
        <strain evidence="16">Teg-2019</strain>
        <tissue evidence="16">Adductor muscle</tissue>
    </source>
</reference>
<evidence type="ECO:0000256" key="5">
    <source>
        <dbReference type="ARBA" id="ARBA00022782"/>
    </source>
</evidence>
<dbReference type="Pfam" id="PF07647">
    <property type="entry name" value="SAM_2"/>
    <property type="match status" value="1"/>
</dbReference>
<dbReference type="EMBL" id="JARBDR010000141">
    <property type="protein sequence ID" value="KAJ8320723.1"/>
    <property type="molecule type" value="Genomic_DNA"/>
</dbReference>
<feature type="domain" description="SAM" evidence="14">
    <location>
        <begin position="1378"/>
        <end position="1441"/>
    </location>
</feature>
<feature type="compositionally biased region" description="Basic and acidic residues" evidence="13">
    <location>
        <begin position="850"/>
        <end position="863"/>
    </location>
</feature>
<evidence type="ECO:0000256" key="4">
    <source>
        <dbReference type="ARBA" id="ARBA00022553"/>
    </source>
</evidence>
<feature type="region of interest" description="Disordered" evidence="13">
    <location>
        <begin position="409"/>
        <end position="669"/>
    </location>
</feature>
<keyword evidence="17" id="KW-1185">Reference proteome</keyword>
<sequence length="1466" mass="162538">MSAVRSRSDVLAASRYRSGSLLDEQENNPPSHISHKSGDENSHPSADLKSRSFKSVTNDNGRLTSDMSAAAKFGSNVSKMKELFQPGNTGSGRRMDKIELTKPHSMHHTPPEIEKSPEVKRKKTTDRNRKSQPLSPSHSEQNLLSATSHVERFNYTRALFAKLEEQNKTIDPVHVRVRGRSPAAGGTGGSSGALSPALSPHSSSPTSPERRKDDGVHSSLDFPKRNRSSSESSENQLDDDRSSYSRRSRADQRPTSISLKKSTVESSVPKTGFNLYSNAPSGLLYKRRQNEALSHSITQKDSAVRKQLSSDNSVIGSTSSRRLSREEIQAALDRANTYLSHVGDSNNFQAKRRSWEIREQKSDYSDSGRGGLNKLKHERISRSEEVLDDPASFVNSNASRSTGVISSKSLENISSQERVHSSQVPQYSSKFMSNATKTDKSQADKSPGSKKPPISSKPKIIPKPTPIPRRNAPPPPMPSHPTKIVSNDSDTEPAVAEPPLDNLSELPPPPPYPIPDEPPPPYQRLPDITSSQAALEKLLDDDLQKVEEPPSPAPQPGIVEEKIESSHYENISAIRMRHEGDHTDSKVKSNSSSDNMAPPSPVRRMVENLSSTEATQMVRTGSRSGVYIGNKSRDISDVKLPEDADIPPREAGDGHEEPDSILGSEYDQDSYTVKEDELEFFEIEGLSSGDDSEDDANISYKPASKVKFSKGPIRVFATYSTEDYDRRNEDVDPVAASAEYELEKRVEKMEVFPVEIEKGPEGLGLSIIGMGVNDQIIEVDGKSLVGVTQAYAASVLRNTSGTVRFLIGREKDPSKSEVARLIQQSLEQDRRREEMRKREHERLQVLQDQIRPRDEVMEHEHIKRLSMSSENANELDEDKDIDESEEMEEESTSDSEEEEGDFGQIMETEESAAGEATPLSMPSGVDSADNSIGSPEEESKPSIEVFDLQESSSESISPDMESQALFIKLKEAQYKNSVAEAELAKVKGKVILMESVENQKKDLEKKVEVMAQRLRELEKTQESDRKEMNQYKDLLEGSQGQYIALEKRMKADVVALEKKYHKAKKLIKEYQQREKDFLQERESMLQQQAEKNQQYDALVKSLKDRLESELGNAQQAAGLPIQLPKDASLHKAETELMVKTAAQPVKSSVIDEKPKLHQQVSDALSVSSDSTEIDDVIVKPDVNQAESNLNDVVPETELLDTSANRTKGQLASAGVMAARRPPTKRNKSLEGEDGTENETKIENESGLETWIKHDRRDSQSETASTVSQSSYDPSAPNFKNMASEIPDSISTDTAGTTDDTGSTGGASNSSGTKITSGKAASTISDISSSYMVQEYDDEDGKKTVFSLNISGTPAAEDKHTTPSRRNINQFQSGAITDWNNENVCHWLIALELDKYIPVFTDKNITGTQLLQLDGTKLKTMGISSAKDRDLLKRKIKEIKVAMEKEKKLLDKERKAKEKEQKKQKKK</sequence>
<feature type="compositionally biased region" description="Basic and acidic residues" evidence="13">
    <location>
        <begin position="163"/>
        <end position="174"/>
    </location>
</feature>
<feature type="compositionally biased region" description="Polar residues" evidence="13">
    <location>
        <begin position="131"/>
        <end position="146"/>
    </location>
</feature>
<keyword evidence="8 12" id="KW-0175">Coiled coil</keyword>
<comment type="caution">
    <text evidence="16">The sequence shown here is derived from an EMBL/GenBank/DDBJ whole genome shotgun (WGS) entry which is preliminary data.</text>
</comment>
<gene>
    <name evidence="16" type="ORF">KUTeg_002310</name>
</gene>
<evidence type="ECO:0008006" key="18">
    <source>
        <dbReference type="Google" id="ProtNLM"/>
    </source>
</evidence>
<feature type="compositionally biased region" description="Polar residues" evidence="13">
    <location>
        <begin position="1199"/>
        <end position="1209"/>
    </location>
</feature>
<feature type="compositionally biased region" description="Basic and acidic residues" evidence="13">
    <location>
        <begin position="537"/>
        <end position="548"/>
    </location>
</feature>
<feature type="domain" description="PDZ" evidence="15">
    <location>
        <begin position="769"/>
        <end position="811"/>
    </location>
</feature>
<feature type="compositionally biased region" description="Basic and acidic residues" evidence="13">
    <location>
        <begin position="631"/>
        <end position="658"/>
    </location>
</feature>
<dbReference type="InterPro" id="IPR036034">
    <property type="entry name" value="PDZ_sf"/>
</dbReference>
<dbReference type="SUPFAM" id="SSF50156">
    <property type="entry name" value="PDZ domain-like"/>
    <property type="match status" value="1"/>
</dbReference>
<keyword evidence="10" id="KW-0206">Cytoskeleton</keyword>
<dbReference type="InterPro" id="IPR001478">
    <property type="entry name" value="PDZ"/>
</dbReference>
<feature type="compositionally biased region" description="Low complexity" evidence="13">
    <location>
        <begin position="192"/>
        <end position="207"/>
    </location>
</feature>
<evidence type="ECO:0000259" key="14">
    <source>
        <dbReference type="PROSITE" id="PS50105"/>
    </source>
</evidence>
<feature type="compositionally biased region" description="Basic and acidic residues" evidence="13">
    <location>
        <begin position="238"/>
        <end position="252"/>
    </location>
</feature>
<dbReference type="CDD" id="cd09512">
    <property type="entry name" value="SAM_Neurabin-like"/>
    <property type="match status" value="1"/>
</dbReference>
<dbReference type="SUPFAM" id="SSF47769">
    <property type="entry name" value="SAM/Pointed domain"/>
    <property type="match status" value="1"/>
</dbReference>
<evidence type="ECO:0000256" key="13">
    <source>
        <dbReference type="SAM" id="MobiDB-lite"/>
    </source>
</evidence>
<name>A0ABQ9FTZ4_TEGGR</name>
<accession>A0ABQ9FTZ4</accession>
<feature type="region of interest" description="Disordered" evidence="13">
    <location>
        <begin position="1"/>
        <end position="146"/>
    </location>
</feature>
<dbReference type="InterPro" id="IPR043446">
    <property type="entry name" value="Neurabin-like"/>
</dbReference>
<protein>
    <recommendedName>
        <fullName evidence="18">Neurabin-1</fullName>
    </recommendedName>
</protein>
<proteinExistence type="predicted"/>
<feature type="compositionally biased region" description="Low complexity" evidence="13">
    <location>
        <begin position="1290"/>
        <end position="1312"/>
    </location>
</feature>
<dbReference type="PANTHER" id="PTHR16154">
    <property type="entry name" value="NEURABIN"/>
    <property type="match status" value="1"/>
</dbReference>
<feature type="compositionally biased region" description="Pro residues" evidence="13">
    <location>
        <begin position="506"/>
        <end position="523"/>
    </location>
</feature>
<feature type="compositionally biased region" description="Polar residues" evidence="13">
    <location>
        <begin position="409"/>
        <end position="436"/>
    </location>
</feature>
<feature type="compositionally biased region" description="Basic and acidic residues" evidence="13">
    <location>
        <begin position="93"/>
        <end position="102"/>
    </location>
</feature>
<evidence type="ECO:0000256" key="10">
    <source>
        <dbReference type="ARBA" id="ARBA00023212"/>
    </source>
</evidence>
<evidence type="ECO:0000256" key="8">
    <source>
        <dbReference type="ARBA" id="ARBA00023054"/>
    </source>
</evidence>
<feature type="region of interest" description="Disordered" evidence="13">
    <location>
        <begin position="827"/>
        <end position="957"/>
    </location>
</feature>
<dbReference type="PANTHER" id="PTHR16154:SF6">
    <property type="entry name" value="SPINOPHILIN, ISOFORM J"/>
    <property type="match status" value="1"/>
</dbReference>
<dbReference type="SMART" id="SM00454">
    <property type="entry name" value="SAM"/>
    <property type="match status" value="1"/>
</dbReference>
<dbReference type="Pfam" id="PF17817">
    <property type="entry name" value="PDZ_5"/>
    <property type="match status" value="1"/>
</dbReference>
<feature type="coiled-coil region" evidence="12">
    <location>
        <begin position="969"/>
        <end position="1105"/>
    </location>
</feature>
<feature type="compositionally biased region" description="Polar residues" evidence="13">
    <location>
        <begin position="1260"/>
        <end position="1272"/>
    </location>
</feature>
<feature type="compositionally biased region" description="Polar residues" evidence="13">
    <location>
        <begin position="253"/>
        <end position="278"/>
    </location>
</feature>
<evidence type="ECO:0000256" key="9">
    <source>
        <dbReference type="ARBA" id="ARBA00023203"/>
    </source>
</evidence>
<keyword evidence="4" id="KW-0597">Phosphoprotein</keyword>
<dbReference type="Gene3D" id="1.10.150.50">
    <property type="entry name" value="Transcription Factor, Ets-1"/>
    <property type="match status" value="1"/>
</dbReference>
<feature type="compositionally biased region" description="Pro residues" evidence="13">
    <location>
        <begin position="461"/>
        <end position="479"/>
    </location>
</feature>
<feature type="compositionally biased region" description="Basic and acidic residues" evidence="13">
    <location>
        <begin position="36"/>
        <end position="50"/>
    </location>
</feature>
<evidence type="ECO:0000256" key="2">
    <source>
        <dbReference type="ARBA" id="ARBA00022473"/>
    </source>
</evidence>
<feature type="compositionally biased region" description="Polar residues" evidence="13">
    <location>
        <begin position="608"/>
        <end position="623"/>
    </location>
</feature>
<dbReference type="PROSITE" id="PS50105">
    <property type="entry name" value="SAM_DOMAIN"/>
    <property type="match status" value="1"/>
</dbReference>
<evidence type="ECO:0000256" key="7">
    <source>
        <dbReference type="ARBA" id="ARBA00023018"/>
    </source>
</evidence>
<evidence type="ECO:0000313" key="17">
    <source>
        <dbReference type="Proteomes" id="UP001217089"/>
    </source>
</evidence>
<evidence type="ECO:0000256" key="3">
    <source>
        <dbReference type="ARBA" id="ARBA00022490"/>
    </source>
</evidence>
<evidence type="ECO:0000256" key="6">
    <source>
        <dbReference type="ARBA" id="ARBA00022902"/>
    </source>
</evidence>